<proteinExistence type="predicted"/>
<sequence length="231" mass="25903">MDLRSSFSSSGLVRLLGEWTPLDGPGPGMDFAERLSLWLDTFQAIDLQGVHQSARRHADAGGRIRPQQAQALTESLQRTRGALAHAIAQARPADALVDEASYAPYRQRHLALQRRMEQMVRPLREHARAVLAAGPATLRRLAELDAVLEAVTEAQEQALLPAAVQLLERRFDQLQQAHAADEPDRWREPDGWLMRFDTDWRQVLLAEVDLRLEPVAGLVAACNNERTTNQR</sequence>
<evidence type="ECO:0000313" key="1">
    <source>
        <dbReference type="EMBL" id="MBL0422900.1"/>
    </source>
</evidence>
<dbReference type="RefSeq" id="WP_201686035.1">
    <property type="nucleotide sequence ID" value="NZ_JAEQNA010000010.1"/>
</dbReference>
<protein>
    <submittedName>
        <fullName evidence="1">DUF3348 family protein</fullName>
    </submittedName>
</protein>
<accession>A0A937D5N7</accession>
<comment type="caution">
    <text evidence="1">The sequence shown here is derived from an EMBL/GenBank/DDBJ whole genome shotgun (WGS) entry which is preliminary data.</text>
</comment>
<dbReference type="AlphaFoldDB" id="A0A937D5N7"/>
<keyword evidence="2" id="KW-1185">Reference proteome</keyword>
<dbReference type="EMBL" id="JAEQNA010000010">
    <property type="protein sequence ID" value="MBL0422900.1"/>
    <property type="molecule type" value="Genomic_DNA"/>
</dbReference>
<name>A0A937D5N7_9BURK</name>
<gene>
    <name evidence="1" type="ORF">JI739_21370</name>
</gene>
<reference evidence="1" key="1">
    <citation type="submission" date="2021-01" db="EMBL/GenBank/DDBJ databases">
        <title>Ramlibacter sp. strain AW1 16S ribosomal RNA gene Genome sequencing and assembly.</title>
        <authorList>
            <person name="Kang M."/>
        </authorList>
    </citation>
    <scope>NUCLEOTIDE SEQUENCE</scope>
    <source>
        <strain evidence="1">AW1</strain>
    </source>
</reference>
<organism evidence="1 2">
    <name type="scientific">Ramlibacter aurantiacus</name>
    <dbReference type="NCBI Taxonomy" id="2801330"/>
    <lineage>
        <taxon>Bacteria</taxon>
        <taxon>Pseudomonadati</taxon>
        <taxon>Pseudomonadota</taxon>
        <taxon>Betaproteobacteria</taxon>
        <taxon>Burkholderiales</taxon>
        <taxon>Comamonadaceae</taxon>
        <taxon>Ramlibacter</taxon>
    </lineage>
</organism>
<dbReference type="Pfam" id="PF11828">
    <property type="entry name" value="DUF3348"/>
    <property type="match status" value="1"/>
</dbReference>
<evidence type="ECO:0000313" key="2">
    <source>
        <dbReference type="Proteomes" id="UP000613011"/>
    </source>
</evidence>
<dbReference type="InterPro" id="IPR021783">
    <property type="entry name" value="DUF3348"/>
</dbReference>
<dbReference type="Proteomes" id="UP000613011">
    <property type="component" value="Unassembled WGS sequence"/>
</dbReference>